<dbReference type="AlphaFoldDB" id="W4QE81"/>
<gene>
    <name evidence="1" type="ORF">JCM9152_1044</name>
</gene>
<dbReference type="Pfam" id="PF11213">
    <property type="entry name" value="DUF3006"/>
    <property type="match status" value="1"/>
</dbReference>
<dbReference type="InterPro" id="IPR021377">
    <property type="entry name" value="DUF3006"/>
</dbReference>
<dbReference type="STRING" id="1236971.JCM9152_1044"/>
<organism evidence="1 2">
    <name type="scientific">Halalkalibacter hemicellulosilyticusJCM 9152</name>
    <dbReference type="NCBI Taxonomy" id="1236971"/>
    <lineage>
        <taxon>Bacteria</taxon>
        <taxon>Bacillati</taxon>
        <taxon>Bacillota</taxon>
        <taxon>Bacilli</taxon>
        <taxon>Bacillales</taxon>
        <taxon>Bacillaceae</taxon>
        <taxon>Halalkalibacter</taxon>
    </lineage>
</organism>
<name>W4QE81_9BACI</name>
<comment type="caution">
    <text evidence="1">The sequence shown here is derived from an EMBL/GenBank/DDBJ whole genome shotgun (WGS) entry which is preliminary data.</text>
</comment>
<accession>W4QE81</accession>
<dbReference type="RefSeq" id="WP_035341552.1">
    <property type="nucleotide sequence ID" value="NZ_BAUU01000006.1"/>
</dbReference>
<proteinExistence type="predicted"/>
<protein>
    <recommendedName>
        <fullName evidence="3">DUF3006 domain-containing protein</fullName>
    </recommendedName>
</protein>
<dbReference type="EMBL" id="BAUU01000006">
    <property type="protein sequence ID" value="GAE29669.1"/>
    <property type="molecule type" value="Genomic_DNA"/>
</dbReference>
<dbReference type="OrthoDB" id="2366034at2"/>
<keyword evidence="2" id="KW-1185">Reference proteome</keyword>
<dbReference type="Proteomes" id="UP000018895">
    <property type="component" value="Unassembled WGS sequence"/>
</dbReference>
<sequence length="90" mass="10439">MTIRAVIDRIVDGDKAVLLVEEQKKEFTVRQEQLPAAAKEGTWLLLTVENEQIVQISIDTKMTNRMEDKVGATLKRLRQKRNGSRFKRKE</sequence>
<reference evidence="1" key="1">
    <citation type="journal article" date="2014" name="Genome Announc.">
        <title>Draft Genome Sequences of Three Alkaliphilic Bacillus Strains, Bacillus wakoensis JCM 9140T, Bacillus akibai JCM 9157T, and Bacillus hemicellulosilyticus JCM 9152T.</title>
        <authorList>
            <person name="Yuki M."/>
            <person name="Oshima K."/>
            <person name="Suda W."/>
            <person name="Oshida Y."/>
            <person name="Kitamura K."/>
            <person name="Iida T."/>
            <person name="Hattori M."/>
            <person name="Ohkuma M."/>
        </authorList>
    </citation>
    <scope>NUCLEOTIDE SEQUENCE [LARGE SCALE GENOMIC DNA]</scope>
    <source>
        <strain evidence="1">JCM 9152</strain>
    </source>
</reference>
<evidence type="ECO:0000313" key="1">
    <source>
        <dbReference type="EMBL" id="GAE29669.1"/>
    </source>
</evidence>
<evidence type="ECO:0000313" key="2">
    <source>
        <dbReference type="Proteomes" id="UP000018895"/>
    </source>
</evidence>
<evidence type="ECO:0008006" key="3">
    <source>
        <dbReference type="Google" id="ProtNLM"/>
    </source>
</evidence>